<accession>A0ABQ1FR96</accession>
<gene>
    <name evidence="1" type="ORF">GCM10010981_15350</name>
</gene>
<comment type="caution">
    <text evidence="1">The sequence shown here is derived from an EMBL/GenBank/DDBJ whole genome shotgun (WGS) entry which is preliminary data.</text>
</comment>
<organism evidence="1 2">
    <name type="scientific">Dyella nitratireducens</name>
    <dbReference type="NCBI Taxonomy" id="1849580"/>
    <lineage>
        <taxon>Bacteria</taxon>
        <taxon>Pseudomonadati</taxon>
        <taxon>Pseudomonadota</taxon>
        <taxon>Gammaproteobacteria</taxon>
        <taxon>Lysobacterales</taxon>
        <taxon>Rhodanobacteraceae</taxon>
        <taxon>Dyella</taxon>
    </lineage>
</organism>
<sequence length="68" mass="7515">MSFAAKNQSCLDVIPAKAGIHALYLPWIPAFAGMTIRSETALARILILAGMAAVKDYRERIKFDLRAH</sequence>
<dbReference type="EMBL" id="BMJA01000001">
    <property type="protein sequence ID" value="GGA27540.1"/>
    <property type="molecule type" value="Genomic_DNA"/>
</dbReference>
<proteinExistence type="predicted"/>
<evidence type="ECO:0000313" key="2">
    <source>
        <dbReference type="Proteomes" id="UP000620046"/>
    </source>
</evidence>
<keyword evidence="2" id="KW-1185">Reference proteome</keyword>
<evidence type="ECO:0000313" key="1">
    <source>
        <dbReference type="EMBL" id="GGA27540.1"/>
    </source>
</evidence>
<dbReference type="RefSeq" id="WP_188793640.1">
    <property type="nucleotide sequence ID" value="NZ_BMJA01000001.1"/>
</dbReference>
<name>A0ABQ1FR96_9GAMM</name>
<reference evidence="2" key="1">
    <citation type="journal article" date="2019" name="Int. J. Syst. Evol. Microbiol.">
        <title>The Global Catalogue of Microorganisms (GCM) 10K type strain sequencing project: providing services to taxonomists for standard genome sequencing and annotation.</title>
        <authorList>
            <consortium name="The Broad Institute Genomics Platform"/>
            <consortium name="The Broad Institute Genome Sequencing Center for Infectious Disease"/>
            <person name="Wu L."/>
            <person name="Ma J."/>
        </authorList>
    </citation>
    <scope>NUCLEOTIDE SEQUENCE [LARGE SCALE GENOMIC DNA]</scope>
    <source>
        <strain evidence="2">CGMCC 1.15439</strain>
    </source>
</reference>
<protein>
    <submittedName>
        <fullName evidence="1">Uncharacterized protein</fullName>
    </submittedName>
</protein>
<dbReference type="Proteomes" id="UP000620046">
    <property type="component" value="Unassembled WGS sequence"/>
</dbReference>